<evidence type="ECO:0000256" key="1">
    <source>
        <dbReference type="SAM" id="MobiDB-lite"/>
    </source>
</evidence>
<protein>
    <submittedName>
        <fullName evidence="2">Uncharacterized protein</fullName>
    </submittedName>
</protein>
<feature type="region of interest" description="Disordered" evidence="1">
    <location>
        <begin position="1"/>
        <end position="54"/>
    </location>
</feature>
<proteinExistence type="predicted"/>
<accession>A0AAD8VR40</accession>
<name>A0AAD8VR40_LOLMU</name>
<keyword evidence="3" id="KW-1185">Reference proteome</keyword>
<feature type="compositionally biased region" description="Basic and acidic residues" evidence="1">
    <location>
        <begin position="1"/>
        <end position="12"/>
    </location>
</feature>
<dbReference type="AlphaFoldDB" id="A0AAD8VR40"/>
<reference evidence="2" key="1">
    <citation type="submission" date="2023-07" db="EMBL/GenBank/DDBJ databases">
        <title>A chromosome-level genome assembly of Lolium multiflorum.</title>
        <authorList>
            <person name="Chen Y."/>
            <person name="Copetti D."/>
            <person name="Kolliker R."/>
            <person name="Studer B."/>
        </authorList>
    </citation>
    <scope>NUCLEOTIDE SEQUENCE</scope>
    <source>
        <strain evidence="2">02402/16</strain>
        <tissue evidence="2">Leaf</tissue>
    </source>
</reference>
<dbReference type="Proteomes" id="UP001231189">
    <property type="component" value="Unassembled WGS sequence"/>
</dbReference>
<gene>
    <name evidence="2" type="ORF">QYE76_019260</name>
</gene>
<evidence type="ECO:0000313" key="2">
    <source>
        <dbReference type="EMBL" id="KAK1613743.1"/>
    </source>
</evidence>
<evidence type="ECO:0000313" key="3">
    <source>
        <dbReference type="Proteomes" id="UP001231189"/>
    </source>
</evidence>
<comment type="caution">
    <text evidence="2">The sequence shown here is derived from an EMBL/GenBank/DDBJ whole genome shotgun (WGS) entry which is preliminary data.</text>
</comment>
<organism evidence="2 3">
    <name type="scientific">Lolium multiflorum</name>
    <name type="common">Italian ryegrass</name>
    <name type="synonym">Lolium perenne subsp. multiflorum</name>
    <dbReference type="NCBI Taxonomy" id="4521"/>
    <lineage>
        <taxon>Eukaryota</taxon>
        <taxon>Viridiplantae</taxon>
        <taxon>Streptophyta</taxon>
        <taxon>Embryophyta</taxon>
        <taxon>Tracheophyta</taxon>
        <taxon>Spermatophyta</taxon>
        <taxon>Magnoliopsida</taxon>
        <taxon>Liliopsida</taxon>
        <taxon>Poales</taxon>
        <taxon>Poaceae</taxon>
        <taxon>BOP clade</taxon>
        <taxon>Pooideae</taxon>
        <taxon>Poodae</taxon>
        <taxon>Poeae</taxon>
        <taxon>Poeae Chloroplast Group 2 (Poeae type)</taxon>
        <taxon>Loliodinae</taxon>
        <taxon>Loliinae</taxon>
        <taxon>Lolium</taxon>
    </lineage>
</organism>
<dbReference type="EMBL" id="JAUUTY010000006">
    <property type="protein sequence ID" value="KAK1613743.1"/>
    <property type="molecule type" value="Genomic_DNA"/>
</dbReference>
<sequence length="92" mass="10159">MSKTPPPKDARTVADGGGSGKSKPPATKRRRPSEPLLRRHGRSPSRRGGGELVVGEHVVRERTGSANYPTLTRLNYAEWAMVMRVQLQAQRL</sequence>